<name>A0AAU9RMW8_THLAR</name>
<keyword evidence="2" id="KW-1015">Disulfide bond</keyword>
<evidence type="ECO:0000256" key="1">
    <source>
        <dbReference type="ARBA" id="ARBA00022729"/>
    </source>
</evidence>
<dbReference type="Gene3D" id="1.20.140.40">
    <property type="entry name" value="Invertase/pectin methylesterase inhibitor family protein"/>
    <property type="match status" value="1"/>
</dbReference>
<keyword evidence="6" id="KW-1185">Reference proteome</keyword>
<organism evidence="5 6">
    <name type="scientific">Thlaspi arvense</name>
    <name type="common">Field penny-cress</name>
    <dbReference type="NCBI Taxonomy" id="13288"/>
    <lineage>
        <taxon>Eukaryota</taxon>
        <taxon>Viridiplantae</taxon>
        <taxon>Streptophyta</taxon>
        <taxon>Embryophyta</taxon>
        <taxon>Tracheophyta</taxon>
        <taxon>Spermatophyta</taxon>
        <taxon>Magnoliopsida</taxon>
        <taxon>eudicotyledons</taxon>
        <taxon>Gunneridae</taxon>
        <taxon>Pentapetalae</taxon>
        <taxon>rosids</taxon>
        <taxon>malvids</taxon>
        <taxon>Brassicales</taxon>
        <taxon>Brassicaceae</taxon>
        <taxon>Thlaspideae</taxon>
        <taxon>Thlaspi</taxon>
    </lineage>
</organism>
<evidence type="ECO:0000313" key="6">
    <source>
        <dbReference type="Proteomes" id="UP000836841"/>
    </source>
</evidence>
<feature type="non-terminal residue" evidence="5">
    <location>
        <position position="91"/>
    </location>
</feature>
<comment type="similarity">
    <text evidence="3">Belongs to the PMEI family.</text>
</comment>
<evidence type="ECO:0000259" key="4">
    <source>
        <dbReference type="Pfam" id="PF04043"/>
    </source>
</evidence>
<protein>
    <recommendedName>
        <fullName evidence="4">Pectinesterase inhibitor domain-containing protein</fullName>
    </recommendedName>
</protein>
<accession>A0AAU9RMW8</accession>
<keyword evidence="1" id="KW-0732">Signal</keyword>
<dbReference type="Proteomes" id="UP000836841">
    <property type="component" value="Chromosome 2"/>
</dbReference>
<dbReference type="Pfam" id="PF04043">
    <property type="entry name" value="PMEI"/>
    <property type="match status" value="1"/>
</dbReference>
<dbReference type="InterPro" id="IPR006501">
    <property type="entry name" value="Pectinesterase_inhib_dom"/>
</dbReference>
<evidence type="ECO:0000256" key="3">
    <source>
        <dbReference type="ARBA" id="ARBA00038471"/>
    </source>
</evidence>
<dbReference type="PANTHER" id="PTHR35357:SF17">
    <property type="entry name" value="PECTINESTERASE INHIBITOR 12"/>
    <property type="match status" value="1"/>
</dbReference>
<dbReference type="GO" id="GO:0004857">
    <property type="term" value="F:enzyme inhibitor activity"/>
    <property type="evidence" value="ECO:0007669"/>
    <property type="project" value="InterPro"/>
</dbReference>
<sequence length="91" mass="10101">MWAIDPNFSYAFCVKSLESDPQSKTATNLQRLLIASIKNSANINIYLSAAFDAPTDCEDGFKEIQQAKSPITNKNNILTQMIFIPLALSNM</sequence>
<dbReference type="AlphaFoldDB" id="A0AAU9RMW8"/>
<dbReference type="PANTHER" id="PTHR35357">
    <property type="entry name" value="OS02G0537100 PROTEIN"/>
    <property type="match status" value="1"/>
</dbReference>
<dbReference type="EMBL" id="OU466858">
    <property type="protein sequence ID" value="CAH2046134.1"/>
    <property type="molecule type" value="Genomic_DNA"/>
</dbReference>
<reference evidence="5 6" key="1">
    <citation type="submission" date="2022-03" db="EMBL/GenBank/DDBJ databases">
        <authorList>
            <person name="Nunn A."/>
            <person name="Chopra R."/>
            <person name="Nunn A."/>
            <person name="Contreras Garrido A."/>
        </authorList>
    </citation>
    <scope>NUCLEOTIDE SEQUENCE [LARGE SCALE GENOMIC DNA]</scope>
</reference>
<evidence type="ECO:0000313" key="5">
    <source>
        <dbReference type="EMBL" id="CAH2046134.1"/>
    </source>
</evidence>
<evidence type="ECO:0000256" key="2">
    <source>
        <dbReference type="ARBA" id="ARBA00023157"/>
    </source>
</evidence>
<dbReference type="InterPro" id="IPR035513">
    <property type="entry name" value="Invertase/methylesterase_inhib"/>
</dbReference>
<feature type="domain" description="Pectinesterase inhibitor" evidence="4">
    <location>
        <begin position="39"/>
        <end position="88"/>
    </location>
</feature>
<proteinExistence type="inferred from homology"/>
<dbReference type="SUPFAM" id="SSF101148">
    <property type="entry name" value="Plant invertase/pectin methylesterase inhibitor"/>
    <property type="match status" value="1"/>
</dbReference>
<gene>
    <name evidence="5" type="ORF">TAV2_LOCUS5941</name>
</gene>